<dbReference type="EC" id="2.7.11.1" evidence="1"/>
<keyword evidence="3" id="KW-0808">Transferase</keyword>
<evidence type="ECO:0000256" key="3">
    <source>
        <dbReference type="ARBA" id="ARBA00022679"/>
    </source>
</evidence>
<dbReference type="OrthoDB" id="9783783at2"/>
<accession>A0A1H1N766</accession>
<evidence type="ECO:0000256" key="6">
    <source>
        <dbReference type="ARBA" id="ARBA00022801"/>
    </source>
</evidence>
<dbReference type="GO" id="GO:0016787">
    <property type="term" value="F:hydrolase activity"/>
    <property type="evidence" value="ECO:0007669"/>
    <property type="project" value="UniProtKB-KW"/>
</dbReference>
<dbReference type="InterPro" id="IPR010624">
    <property type="entry name" value="KaiC_dom"/>
</dbReference>
<dbReference type="PANTHER" id="PTHR42926">
    <property type="match status" value="1"/>
</dbReference>
<dbReference type="InterPro" id="IPR003593">
    <property type="entry name" value="AAA+_ATPase"/>
</dbReference>
<dbReference type="InterPro" id="IPR051347">
    <property type="entry name" value="Circadian_clock_KaiC-rel"/>
</dbReference>
<dbReference type="Pfam" id="PF06745">
    <property type="entry name" value="ATPase"/>
    <property type="match status" value="2"/>
</dbReference>
<dbReference type="InterPro" id="IPR027417">
    <property type="entry name" value="P-loop_NTPase"/>
</dbReference>
<dbReference type="PANTHER" id="PTHR42926:SF1">
    <property type="entry name" value="CIRCADIAN CLOCK OSCILLATOR PROTEIN KAIC 1"/>
    <property type="match status" value="1"/>
</dbReference>
<dbReference type="GO" id="GO:0005524">
    <property type="term" value="F:ATP binding"/>
    <property type="evidence" value="ECO:0007669"/>
    <property type="project" value="InterPro"/>
</dbReference>
<name>A0A1H1N766_9ACTN</name>
<dbReference type="SMART" id="SM00382">
    <property type="entry name" value="AAA"/>
    <property type="match status" value="2"/>
</dbReference>
<evidence type="ECO:0000313" key="9">
    <source>
        <dbReference type="Proteomes" id="UP000198983"/>
    </source>
</evidence>
<keyword evidence="6" id="KW-0378">Hydrolase</keyword>
<keyword evidence="4" id="KW-0677">Repeat</keyword>
<evidence type="ECO:0000313" key="8">
    <source>
        <dbReference type="EMBL" id="SDR94720.1"/>
    </source>
</evidence>
<keyword evidence="2" id="KW-0597">Phosphoprotein</keyword>
<reference evidence="8 9" key="1">
    <citation type="submission" date="2016-10" db="EMBL/GenBank/DDBJ databases">
        <authorList>
            <person name="de Groot N.N."/>
        </authorList>
    </citation>
    <scope>NUCLEOTIDE SEQUENCE [LARGE SCALE GENOMIC DNA]</scope>
    <source>
        <strain evidence="8 9">DSM 22024</strain>
    </source>
</reference>
<keyword evidence="9" id="KW-1185">Reference proteome</keyword>
<sequence>MSDNALEKVPTGINGFDPIALGGLPRGRCTLVTGSTGTGKTLFAMEYLARGLAEYGQPGVFVTFEESPADLRRNASSLGFPVEQWEREGRWTFLDASFESTQETLTAGHYNYAALVSRIGNAVRATNAARVCIDSIGAILARYPNVTSVRTELFRFVTHLKELGVTSVVTAERLREYDGVSHLGVEEFVLDNVVILRNVLQGERRRRTVEIVKFRGAPHRTGEWLFTIDPVEGMVIIPLAFLRPGTHASTERVSLGNPDLDRMCGGGVYRDSIVLLTGPTGSGKTLTGLRFAQAAFDAGERCLLYTFDETLEQLSRSAAGWGIDLPAVQGTGLLKALSTYPETASIEDHFLNIRREIEAFRPRRLVIDTISALERIVAPRGLLDFVLALTALLRPYEITTLLTSAPTGRFTSSLTPSIAAEIASLIDSTITLRYVERGGSMHRVVAVLQHRGSEHDAAIRQVFIDASGMHFGEPLPDAPSSLSGDVTP</sequence>
<dbReference type="InterPro" id="IPR014774">
    <property type="entry name" value="KaiC-like_dom"/>
</dbReference>
<evidence type="ECO:0000256" key="5">
    <source>
        <dbReference type="ARBA" id="ARBA00022777"/>
    </source>
</evidence>
<keyword evidence="5" id="KW-0418">Kinase</keyword>
<feature type="domain" description="KaiC" evidence="7">
    <location>
        <begin position="7"/>
        <end position="250"/>
    </location>
</feature>
<dbReference type="InterPro" id="IPR030665">
    <property type="entry name" value="KaiC"/>
</dbReference>
<dbReference type="PROSITE" id="PS51146">
    <property type="entry name" value="KAIC"/>
    <property type="match status" value="2"/>
</dbReference>
<dbReference type="Proteomes" id="UP000198983">
    <property type="component" value="Chromosome I"/>
</dbReference>
<dbReference type="AlphaFoldDB" id="A0A1H1N766"/>
<dbReference type="Gene3D" id="3.40.50.300">
    <property type="entry name" value="P-loop containing nucleotide triphosphate hydrolases"/>
    <property type="match status" value="2"/>
</dbReference>
<dbReference type="NCBIfam" id="NF006799">
    <property type="entry name" value="PRK09302.1"/>
    <property type="match status" value="1"/>
</dbReference>
<dbReference type="STRING" id="117157.SAMN04489717_1122"/>
<dbReference type="GO" id="GO:0004674">
    <property type="term" value="F:protein serine/threonine kinase activity"/>
    <property type="evidence" value="ECO:0007669"/>
    <property type="project" value="UniProtKB-EC"/>
</dbReference>
<gene>
    <name evidence="8" type="ORF">SAMN04489717_1122</name>
</gene>
<organism evidence="8 9">
    <name type="scientific">Actinopolymorpha singaporensis</name>
    <dbReference type="NCBI Taxonomy" id="117157"/>
    <lineage>
        <taxon>Bacteria</taxon>
        <taxon>Bacillati</taxon>
        <taxon>Actinomycetota</taxon>
        <taxon>Actinomycetes</taxon>
        <taxon>Propionibacteriales</taxon>
        <taxon>Actinopolymorphaceae</taxon>
        <taxon>Actinopolymorpha</taxon>
    </lineage>
</organism>
<evidence type="ECO:0000256" key="2">
    <source>
        <dbReference type="ARBA" id="ARBA00022553"/>
    </source>
</evidence>
<evidence type="ECO:0000256" key="4">
    <source>
        <dbReference type="ARBA" id="ARBA00022737"/>
    </source>
</evidence>
<evidence type="ECO:0000259" key="7">
    <source>
        <dbReference type="PROSITE" id="PS51146"/>
    </source>
</evidence>
<protein>
    <recommendedName>
        <fullName evidence="1">non-specific serine/threonine protein kinase</fullName>
        <ecNumber evidence="1">2.7.11.1</ecNumber>
    </recommendedName>
</protein>
<dbReference type="PIRSF" id="PIRSF039117">
    <property type="entry name" value="KaiC"/>
    <property type="match status" value="1"/>
</dbReference>
<feature type="domain" description="KaiC" evidence="7">
    <location>
        <begin position="251"/>
        <end position="488"/>
    </location>
</feature>
<dbReference type="RefSeq" id="WP_092651169.1">
    <property type="nucleotide sequence ID" value="NZ_LT629732.1"/>
</dbReference>
<dbReference type="SUPFAM" id="SSF52540">
    <property type="entry name" value="P-loop containing nucleoside triphosphate hydrolases"/>
    <property type="match status" value="2"/>
</dbReference>
<proteinExistence type="predicted"/>
<evidence type="ECO:0000256" key="1">
    <source>
        <dbReference type="ARBA" id="ARBA00012513"/>
    </source>
</evidence>
<dbReference type="EMBL" id="LT629732">
    <property type="protein sequence ID" value="SDR94720.1"/>
    <property type="molecule type" value="Genomic_DNA"/>
</dbReference>